<reference evidence="1 2" key="1">
    <citation type="submission" date="2019-12" db="EMBL/GenBank/DDBJ databases">
        <title>Rhizobium genotypes associated with high levels of biological nitrogen fixation by grain legumes in a temperate-maritime cropping system.</title>
        <authorList>
            <person name="Maluk M."/>
            <person name="Francesc Ferrando Molina F."/>
            <person name="Lopez Del Egido L."/>
            <person name="Lafos M."/>
            <person name="Langarica-Fuentes A."/>
            <person name="Gebre Yohannes G."/>
            <person name="Young M.W."/>
            <person name="Martin P."/>
            <person name="Gantlett R."/>
            <person name="Kenicer G."/>
            <person name="Hawes C."/>
            <person name="Begg G.S."/>
            <person name="Quilliam R.S."/>
            <person name="Squire G.R."/>
            <person name="Poole P.S."/>
            <person name="Young P.W."/>
            <person name="Iannetta P.M."/>
            <person name="James E.K."/>
        </authorList>
    </citation>
    <scope>NUCLEOTIDE SEQUENCE [LARGE SCALE GENOMIC DNA]</scope>
    <source>
        <strain evidence="1 2">JHI1096</strain>
    </source>
</reference>
<dbReference type="Pfam" id="PF20339">
    <property type="entry name" value="DUF6634"/>
    <property type="match status" value="1"/>
</dbReference>
<dbReference type="RefSeq" id="WP_164578545.1">
    <property type="nucleotide sequence ID" value="NZ_WUEZ01000039.1"/>
</dbReference>
<proteinExistence type="predicted"/>
<accession>A0A6P0BCR8</accession>
<name>A0A6P0BCR8_RHILE</name>
<evidence type="ECO:0000313" key="2">
    <source>
        <dbReference type="Proteomes" id="UP000471560"/>
    </source>
</evidence>
<protein>
    <submittedName>
        <fullName evidence="1">Uncharacterized protein</fullName>
    </submittedName>
</protein>
<dbReference type="EMBL" id="WUEZ01000039">
    <property type="protein sequence ID" value="NEI37710.1"/>
    <property type="molecule type" value="Genomic_DNA"/>
</dbReference>
<gene>
    <name evidence="1" type="ORF">GR204_27730</name>
</gene>
<comment type="caution">
    <text evidence="1">The sequence shown here is derived from an EMBL/GenBank/DDBJ whole genome shotgun (WGS) entry which is preliminary data.</text>
</comment>
<dbReference type="Proteomes" id="UP000471560">
    <property type="component" value="Unassembled WGS sequence"/>
</dbReference>
<organism evidence="1 2">
    <name type="scientific">Rhizobium leguminosarum</name>
    <dbReference type="NCBI Taxonomy" id="384"/>
    <lineage>
        <taxon>Bacteria</taxon>
        <taxon>Pseudomonadati</taxon>
        <taxon>Pseudomonadota</taxon>
        <taxon>Alphaproteobacteria</taxon>
        <taxon>Hyphomicrobiales</taxon>
        <taxon>Rhizobiaceae</taxon>
        <taxon>Rhizobium/Agrobacterium group</taxon>
        <taxon>Rhizobium</taxon>
    </lineage>
</organism>
<sequence>MNDSDSGDWFGLNPLDLIKRLRAIADDLEDVGQATPAESIPDGVLIKNWALAQRTVPCLIGNATGHPTIGNTRPMFSSPIYYIDTERRIARTFSRWYRLANRVDPEFWNIRTRIEK</sequence>
<dbReference type="AlphaFoldDB" id="A0A6P0BCR8"/>
<evidence type="ECO:0000313" key="1">
    <source>
        <dbReference type="EMBL" id="NEI37710.1"/>
    </source>
</evidence>
<dbReference type="InterPro" id="IPR046574">
    <property type="entry name" value="DUF6634"/>
</dbReference>